<reference evidence="2" key="1">
    <citation type="journal article" date="2019" name="Int. J. Syst. Evol. Microbiol.">
        <title>The Global Catalogue of Microorganisms (GCM) 10K type strain sequencing project: providing services to taxonomists for standard genome sequencing and annotation.</title>
        <authorList>
            <consortium name="The Broad Institute Genomics Platform"/>
            <consortium name="The Broad Institute Genome Sequencing Center for Infectious Disease"/>
            <person name="Wu L."/>
            <person name="Ma J."/>
        </authorList>
    </citation>
    <scope>NUCLEOTIDE SEQUENCE [LARGE SCALE GENOMIC DNA]</scope>
    <source>
        <strain evidence="2">CECT 7297</strain>
    </source>
</reference>
<accession>A0ABV8QCI8</accession>
<dbReference type="RefSeq" id="WP_379885396.1">
    <property type="nucleotide sequence ID" value="NZ_JBHSDI010000001.1"/>
</dbReference>
<comment type="caution">
    <text evidence="1">The sequence shown here is derived from an EMBL/GenBank/DDBJ whole genome shotgun (WGS) entry which is preliminary data.</text>
</comment>
<dbReference type="EMBL" id="JBHSDI010000001">
    <property type="protein sequence ID" value="MFC4258065.1"/>
    <property type="molecule type" value="Genomic_DNA"/>
</dbReference>
<evidence type="ECO:0000313" key="1">
    <source>
        <dbReference type="EMBL" id="MFC4258065.1"/>
    </source>
</evidence>
<proteinExistence type="predicted"/>
<name>A0ABV8QCI8_9GAMM</name>
<dbReference type="Proteomes" id="UP001595798">
    <property type="component" value="Unassembled WGS sequence"/>
</dbReference>
<gene>
    <name evidence="1" type="ORF">ACFOZ5_03340</name>
</gene>
<evidence type="ECO:0000313" key="2">
    <source>
        <dbReference type="Proteomes" id="UP001595798"/>
    </source>
</evidence>
<sequence>MMQQTLDELIATRRALLASDDASLEQLRQVDRRLLTRAERGDPASPLPENLAEGSLLPLVSLPVDEATLWLEIALSIGGVRVRPALDALANEPDAAALSWWLAANYPHLSVAREFPESPELQMLAARAYWRRGQIDKLPEPWKEWAKVLDGRNELSKSLVEALWELLPADANTSGFASWKDWFYPLMVGAHDEWQLWLVNWLLAEVDTTTTVEAMGVSCARRFLSWLEAIGAGTGLDGNEEVADAAERELRWLRGDHSGRQPEPSPFGYQCWGEILKDGHGLAPASWQKRFSALPMGFRERCWYWSGRQINGSPWSLFGGQWCVGG</sequence>
<organism evidence="1 2">
    <name type="scientific">Marinobacter lacisalsi</name>
    <dbReference type="NCBI Taxonomy" id="475979"/>
    <lineage>
        <taxon>Bacteria</taxon>
        <taxon>Pseudomonadati</taxon>
        <taxon>Pseudomonadota</taxon>
        <taxon>Gammaproteobacteria</taxon>
        <taxon>Pseudomonadales</taxon>
        <taxon>Marinobacteraceae</taxon>
        <taxon>Marinobacter</taxon>
    </lineage>
</organism>
<keyword evidence="2" id="KW-1185">Reference proteome</keyword>
<protein>
    <submittedName>
        <fullName evidence="1">Uncharacterized protein</fullName>
    </submittedName>
</protein>